<dbReference type="InterPro" id="IPR003018">
    <property type="entry name" value="GAF"/>
</dbReference>
<dbReference type="STRING" id="249408.BOO71_0006370"/>
<keyword evidence="3" id="KW-1185">Reference proteome</keyword>
<dbReference type="PROSITE" id="PS50887">
    <property type="entry name" value="GGDEF"/>
    <property type="match status" value="1"/>
</dbReference>
<reference evidence="2 3" key="1">
    <citation type="submission" date="2017-01" db="EMBL/GenBank/DDBJ databases">
        <title>Genome Analysis of Deinococcus marmoris KOPRI26562.</title>
        <authorList>
            <person name="Kim J.H."/>
            <person name="Oh H.-M."/>
        </authorList>
    </citation>
    <scope>NUCLEOTIDE SEQUENCE [LARGE SCALE GENOMIC DNA]</scope>
    <source>
        <strain evidence="2 3">KOPRI26562</strain>
    </source>
</reference>
<dbReference type="Gene3D" id="3.30.450.40">
    <property type="match status" value="1"/>
</dbReference>
<comment type="caution">
    <text evidence="2">The sequence shown here is derived from an EMBL/GenBank/DDBJ whole genome shotgun (WGS) entry which is preliminary data.</text>
</comment>
<accession>A0A1U7NZ79</accession>
<dbReference type="Proteomes" id="UP000186607">
    <property type="component" value="Unassembled WGS sequence"/>
</dbReference>
<dbReference type="SUPFAM" id="SSF55781">
    <property type="entry name" value="GAF domain-like"/>
    <property type="match status" value="1"/>
</dbReference>
<dbReference type="SMART" id="SM00065">
    <property type="entry name" value="GAF"/>
    <property type="match status" value="1"/>
</dbReference>
<sequence length="372" mass="41595">MHPLAIHSLFLESPLPDLTTTLLLRYRRLVQALASLARNSHGVEAVVRAVHEQTGTLFPGHATLLALRQPAGDWLWELYEGNRRYTQRLPFYPDGVIESVLHGEALSVPDIYAYLDAHPARMRRLLDDDQVILDIAGKYEQPDQPTLSMLFVPLEVRRERMGVLSIQSYEVDAFDDTDLEFLELLAQHVSIALENAALREELGRLTRTDALTGLPNRRAFHDDVALALAAARREGQTLSLVMLDVHEFKLINDGFGHQVCDAVLATLGQVLSQTFPAPDMVFRLSGDEFALLVWEPETRLEDLGNRLTDGLRAADWPPGPGPVCLQGGVAQPPPDAGIEEWLSLADARMYQAKQRRVVGRQVNWGLDFGIEY</sequence>
<dbReference type="SUPFAM" id="SSF55073">
    <property type="entry name" value="Nucleotide cyclase"/>
    <property type="match status" value="1"/>
</dbReference>
<dbReference type="OrthoDB" id="9805474at2"/>
<dbReference type="NCBIfam" id="TIGR00254">
    <property type="entry name" value="GGDEF"/>
    <property type="match status" value="1"/>
</dbReference>
<dbReference type="InterPro" id="IPR043128">
    <property type="entry name" value="Rev_trsase/Diguanyl_cyclase"/>
</dbReference>
<organism evidence="2 3">
    <name type="scientific">Deinococcus marmoris</name>
    <dbReference type="NCBI Taxonomy" id="249408"/>
    <lineage>
        <taxon>Bacteria</taxon>
        <taxon>Thermotogati</taxon>
        <taxon>Deinococcota</taxon>
        <taxon>Deinococci</taxon>
        <taxon>Deinococcales</taxon>
        <taxon>Deinococcaceae</taxon>
        <taxon>Deinococcus</taxon>
    </lineage>
</organism>
<protein>
    <submittedName>
        <fullName evidence="2">Diguanylate cyclase/phosphodiesterase (GGDEF &amp; EAL domains) with PAS/PAC sensor(S)</fullName>
    </submittedName>
</protein>
<proteinExistence type="predicted"/>
<dbReference type="EMBL" id="MSTI01000070">
    <property type="protein sequence ID" value="OLV18222.1"/>
    <property type="molecule type" value="Genomic_DNA"/>
</dbReference>
<dbReference type="SMART" id="SM00267">
    <property type="entry name" value="GGDEF"/>
    <property type="match status" value="1"/>
</dbReference>
<dbReference type="InterPro" id="IPR029787">
    <property type="entry name" value="Nucleotide_cyclase"/>
</dbReference>
<evidence type="ECO:0000313" key="3">
    <source>
        <dbReference type="Proteomes" id="UP000186607"/>
    </source>
</evidence>
<dbReference type="Pfam" id="PF13185">
    <property type="entry name" value="GAF_2"/>
    <property type="match status" value="1"/>
</dbReference>
<dbReference type="GO" id="GO:0052621">
    <property type="term" value="F:diguanylate cyclase activity"/>
    <property type="evidence" value="ECO:0007669"/>
    <property type="project" value="TreeGrafter"/>
</dbReference>
<dbReference type="CDD" id="cd01949">
    <property type="entry name" value="GGDEF"/>
    <property type="match status" value="1"/>
</dbReference>
<dbReference type="InterPro" id="IPR000160">
    <property type="entry name" value="GGDEF_dom"/>
</dbReference>
<dbReference type="PANTHER" id="PTHR45138:SF9">
    <property type="entry name" value="DIGUANYLATE CYCLASE DGCM-RELATED"/>
    <property type="match status" value="1"/>
</dbReference>
<name>A0A1U7NZ79_9DEIO</name>
<dbReference type="Pfam" id="PF00990">
    <property type="entry name" value="GGDEF"/>
    <property type="match status" value="1"/>
</dbReference>
<dbReference type="InterPro" id="IPR050469">
    <property type="entry name" value="Diguanylate_Cyclase"/>
</dbReference>
<dbReference type="Gene3D" id="3.30.70.270">
    <property type="match status" value="1"/>
</dbReference>
<evidence type="ECO:0000259" key="1">
    <source>
        <dbReference type="PROSITE" id="PS50887"/>
    </source>
</evidence>
<gene>
    <name evidence="2" type="ORF">BOO71_0006370</name>
</gene>
<dbReference type="AlphaFoldDB" id="A0A1U7NZ79"/>
<dbReference type="PANTHER" id="PTHR45138">
    <property type="entry name" value="REGULATORY COMPONENTS OF SENSORY TRANSDUCTION SYSTEM"/>
    <property type="match status" value="1"/>
</dbReference>
<evidence type="ECO:0000313" key="2">
    <source>
        <dbReference type="EMBL" id="OLV18222.1"/>
    </source>
</evidence>
<dbReference type="InterPro" id="IPR029016">
    <property type="entry name" value="GAF-like_dom_sf"/>
</dbReference>
<feature type="domain" description="GGDEF" evidence="1">
    <location>
        <begin position="236"/>
        <end position="368"/>
    </location>
</feature>